<comment type="caution">
    <text evidence="12">The sequence shown here is derived from an EMBL/GenBank/DDBJ whole genome shotgun (WGS) entry which is preliminary data.</text>
</comment>
<feature type="domain" description="Polycystin cation channel PKD1/PKD2" evidence="10">
    <location>
        <begin position="1028"/>
        <end position="1131"/>
    </location>
</feature>
<evidence type="ECO:0000259" key="11">
    <source>
        <dbReference type="Pfam" id="PF20519"/>
    </source>
</evidence>
<feature type="transmembrane region" description="Helical" evidence="8">
    <location>
        <begin position="366"/>
        <end position="383"/>
    </location>
</feature>
<proteinExistence type="inferred from homology"/>
<dbReference type="InterPro" id="IPR023801">
    <property type="entry name" value="His_deacetylse_dom"/>
</dbReference>
<dbReference type="VEuPathDB" id="FungiDB:H257_07439"/>
<evidence type="ECO:0000313" key="13">
    <source>
        <dbReference type="Proteomes" id="UP000284702"/>
    </source>
</evidence>
<evidence type="ECO:0000259" key="10">
    <source>
        <dbReference type="Pfam" id="PF08016"/>
    </source>
</evidence>
<protein>
    <recommendedName>
        <fullName evidence="14">Polycystin cation channel PKD1/PKD2 domain-containing protein</fullName>
    </recommendedName>
</protein>
<comment type="similarity">
    <text evidence="2">Belongs to the polycystin family.</text>
</comment>
<feature type="domain" description="Histone deacetylase" evidence="9">
    <location>
        <begin position="4"/>
        <end position="71"/>
    </location>
</feature>
<organism evidence="12 13">
    <name type="scientific">Aphanomyces astaci</name>
    <name type="common">Crayfish plague agent</name>
    <dbReference type="NCBI Taxonomy" id="112090"/>
    <lineage>
        <taxon>Eukaryota</taxon>
        <taxon>Sar</taxon>
        <taxon>Stramenopiles</taxon>
        <taxon>Oomycota</taxon>
        <taxon>Saprolegniomycetes</taxon>
        <taxon>Saprolegniales</taxon>
        <taxon>Verrucalvaceae</taxon>
        <taxon>Aphanomyces</taxon>
    </lineage>
</organism>
<keyword evidence="13" id="KW-1185">Reference proteome</keyword>
<feature type="disulfide bond" evidence="7">
    <location>
        <begin position="783"/>
        <end position="800"/>
    </location>
</feature>
<evidence type="ECO:0000256" key="7">
    <source>
        <dbReference type="PIRSR" id="PIRSR603915-2"/>
    </source>
</evidence>
<dbReference type="Gene3D" id="1.10.287.70">
    <property type="match status" value="1"/>
</dbReference>
<evidence type="ECO:0000256" key="4">
    <source>
        <dbReference type="ARBA" id="ARBA00022989"/>
    </source>
</evidence>
<feature type="domain" description="Polycystin" evidence="11">
    <location>
        <begin position="764"/>
        <end position="911"/>
    </location>
</feature>
<evidence type="ECO:0000256" key="6">
    <source>
        <dbReference type="ARBA" id="ARBA00023180"/>
    </source>
</evidence>
<evidence type="ECO:0000256" key="3">
    <source>
        <dbReference type="ARBA" id="ARBA00022692"/>
    </source>
</evidence>
<dbReference type="VEuPathDB" id="FungiDB:H257_07438"/>
<feature type="transmembrane region" description="Helical" evidence="8">
    <location>
        <begin position="445"/>
        <end position="464"/>
    </location>
</feature>
<feature type="transmembrane region" description="Helical" evidence="8">
    <location>
        <begin position="1046"/>
        <end position="1065"/>
    </location>
</feature>
<dbReference type="Gene3D" id="3.40.800.20">
    <property type="entry name" value="Histone deacetylase domain"/>
    <property type="match status" value="1"/>
</dbReference>
<accession>A0A425D329</accession>
<dbReference type="AlphaFoldDB" id="A0A425D329"/>
<dbReference type="InterPro" id="IPR046791">
    <property type="entry name" value="Polycystin_dom"/>
</dbReference>
<evidence type="ECO:0000256" key="8">
    <source>
        <dbReference type="SAM" id="Phobius"/>
    </source>
</evidence>
<dbReference type="PRINTS" id="PR01433">
    <property type="entry name" value="POLYCYSTIN2"/>
</dbReference>
<dbReference type="InterPro" id="IPR003915">
    <property type="entry name" value="PKD_2"/>
</dbReference>
<dbReference type="SUPFAM" id="SSF52768">
    <property type="entry name" value="Arginase/deacetylase"/>
    <property type="match status" value="1"/>
</dbReference>
<dbReference type="Pfam" id="PF00850">
    <property type="entry name" value="Hist_deacetyl"/>
    <property type="match status" value="1"/>
</dbReference>
<name>A0A425D329_APHAT</name>
<dbReference type="GO" id="GO:0005509">
    <property type="term" value="F:calcium ion binding"/>
    <property type="evidence" value="ECO:0007669"/>
    <property type="project" value="InterPro"/>
</dbReference>
<evidence type="ECO:0000259" key="9">
    <source>
        <dbReference type="Pfam" id="PF00850"/>
    </source>
</evidence>
<feature type="domain" description="Polycystin" evidence="11">
    <location>
        <begin position="299"/>
        <end position="358"/>
    </location>
</feature>
<keyword evidence="5 8" id="KW-0472">Membrane</keyword>
<evidence type="ECO:0008006" key="14">
    <source>
        <dbReference type="Google" id="ProtNLM"/>
    </source>
</evidence>
<feature type="transmembrane region" description="Helical" evidence="8">
    <location>
        <begin position="980"/>
        <end position="1002"/>
    </location>
</feature>
<dbReference type="EMBL" id="MZMZ02002910">
    <property type="protein sequence ID" value="RQM23635.1"/>
    <property type="molecule type" value="Genomic_DNA"/>
</dbReference>
<dbReference type="InterPro" id="IPR013122">
    <property type="entry name" value="PKD1_2_channel"/>
</dbReference>
<feature type="transmembrane region" description="Helical" evidence="8">
    <location>
        <begin position="1105"/>
        <end position="1126"/>
    </location>
</feature>
<dbReference type="PANTHER" id="PTHR10877">
    <property type="entry name" value="POLYCYSTIN FAMILY MEMBER"/>
    <property type="match status" value="1"/>
</dbReference>
<evidence type="ECO:0000256" key="5">
    <source>
        <dbReference type="ARBA" id="ARBA00023136"/>
    </source>
</evidence>
<keyword evidence="3 8" id="KW-0812">Transmembrane</keyword>
<dbReference type="Pfam" id="PF20519">
    <property type="entry name" value="Polycystin_dom"/>
    <property type="match status" value="2"/>
</dbReference>
<evidence type="ECO:0000313" key="12">
    <source>
        <dbReference type="EMBL" id="RQM23635.1"/>
    </source>
</evidence>
<evidence type="ECO:0000256" key="1">
    <source>
        <dbReference type="ARBA" id="ARBA00004141"/>
    </source>
</evidence>
<comment type="subcellular location">
    <subcellularLocation>
        <location evidence="1">Membrane</location>
        <topology evidence="1">Multi-pass membrane protein</topology>
    </subcellularLocation>
</comment>
<dbReference type="InterPro" id="IPR023696">
    <property type="entry name" value="Ureohydrolase_dom_sf"/>
</dbReference>
<dbReference type="InterPro" id="IPR037138">
    <property type="entry name" value="His_deacetylse_dom_sf"/>
</dbReference>
<reference evidence="12" key="1">
    <citation type="submission" date="2018-07" db="EMBL/GenBank/DDBJ databases">
        <title>Annotation of Aphanomyces astaci genome assembly.</title>
        <authorList>
            <person name="Studholme D.J."/>
        </authorList>
    </citation>
    <scope>NUCLEOTIDE SEQUENCE [LARGE SCALE GENOMIC DNA]</scope>
    <source>
        <strain evidence="12">Pc</strain>
    </source>
</reference>
<evidence type="ECO:0000256" key="2">
    <source>
        <dbReference type="ARBA" id="ARBA00007200"/>
    </source>
</evidence>
<feature type="transmembrane region" description="Helical" evidence="8">
    <location>
        <begin position="485"/>
        <end position="510"/>
    </location>
</feature>
<gene>
    <name evidence="12" type="ORF">B5M09_008613</name>
</gene>
<keyword evidence="4 8" id="KW-1133">Transmembrane helix</keyword>
<dbReference type="Pfam" id="PF08016">
    <property type="entry name" value="PKD_channel"/>
    <property type="match status" value="1"/>
</dbReference>
<sequence>MGWVILPALRVFEPGFILVSSGFDASYMDPLGNIMVSLQQMLWANGGCSRWCPTPAAADSCFATKGGYSDFYVPLCEALLGLRERCGREWMCTEFPFVLLVRRVVEQTGTTHGVMVAHCPLADALASSVGEGWVYPLGRNIHALRLEWTLDKPVQAMSSGIHGGGSLSGLSSRGPFYDTIYRAGSFDGDTNFPKGSYYNDRGYLAVQGQNCTGALALVVPPLFPRGCYPELTTATESLDAFGAPNGTVYFARTAMPSEPYFVTKSARVYGAPRFVLEIPSAEPADTCDDATKVGCPVYDQLVSLVTHKFVDVATRVLFIDLTTYNPNTDEQTSVRLLVEFTKGGGFTPQVECMSYRLYRNNTTSDMVRLGLELLVLLLVVVQLRQEFQLMRRMKWVYLSMVANVAHVFSLVVFAPLVALRVLCYMHLPSPTAIDLTAFTNFRTSIWYYALADAVTSFTFFLSWLKLFKFLACELEFEELHTSNRVLGPLFFVIFVTLIIQYTTHALVAYVETKGELELMKAMHMDTLSKQVLHHILHDVLFNLPGCGARLQRRYGYVLDSLKAITEDKKLAIDECRKTTAKSTALHANSVKHVKFKRKVKPEMVQQAHLKKMERINRKTMMLMGVNEDEMIVILKKIEELKGFSAQYEIKDMVLKPYLMFLALFIVVTVDISGHFAPDSPYRVTAMLNAQLRDKPFRYQDIHVKKTFDTIKTVQELHQYLSTYLLMTPITGPFYDVVFAGDSFDGDNEFPHGDLYADRGYLGGNTRLVGPIRIGQIRVKAEVCGGAMAAVPGLFTDPVQCFNTYSASTESTTTFGYHFNYTALSPKPAEPRFYSHMHHWYGSPTFGEMVPSTEADSCDFETKVACPVYDQLVSLKEHKYFDKATRAVFIDLNLYTANIDHTTSARLFAEMLPGWEFFPRGGGEMGGGGVTTQVEFLTYRLYPWHDTADFIQSGCEGLIYVVVLVKLRGEVALARRVGRRYFSMFSNLAIVCNYLLFLFVLGFRALSFLTLPSALSDSAFVDLRYIIPMFGQLTKTVTRSAGKVLELVVIFVLTLVGAALAFYLAFGNFATNYHTFQSSFYTLLHIVTGEMSLTDLRLANRVLGPFFFISFVFLMMFIILNIFIVIVSEAYTDTKKELHLMKEMALDTLSKEIAHHFLHANAPVVPTTTHEPVAAETSLLVAESCSDATDVAAPVVAITKPTLTSPLTLACYDKLVDIERLLPACLERLQAANDLGTLKAWLNHCRSLKAQLDEIATASHHVGR</sequence>
<dbReference type="Proteomes" id="UP000284702">
    <property type="component" value="Unassembled WGS sequence"/>
</dbReference>
<keyword evidence="6" id="KW-0325">Glycoprotein</keyword>
<dbReference type="PANTHER" id="PTHR10877:SF197">
    <property type="entry name" value="POLYCYSTIC KIDNEY DISEASE PROTEIN 1-LIKE 2"/>
    <property type="match status" value="1"/>
</dbReference>
<dbReference type="VEuPathDB" id="FungiDB:H257_07437"/>
<dbReference type="InterPro" id="IPR051223">
    <property type="entry name" value="Polycystin"/>
</dbReference>
<dbReference type="GO" id="GO:0016020">
    <property type="term" value="C:membrane"/>
    <property type="evidence" value="ECO:0007669"/>
    <property type="project" value="UniProtKB-SubCell"/>
</dbReference>
<dbReference type="VEuPathDB" id="FungiDB:H257_07440"/>
<feature type="transmembrane region" description="Helical" evidence="8">
    <location>
        <begin position="395"/>
        <end position="418"/>
    </location>
</feature>